<sequence>MYCIAMFCKIYYFVNVLHCIGKYTMSIKHFNSNRKELTETEGEADWERGREGDLQGLLGVSTAGHRSNFRISVTLWNTPKNHTPVTQHHIKTTPLYSTSEKTTPLYSTSHK</sequence>
<dbReference type="AlphaFoldDB" id="A0A0E9WTT9"/>
<organism evidence="2">
    <name type="scientific">Anguilla anguilla</name>
    <name type="common">European freshwater eel</name>
    <name type="synonym">Muraena anguilla</name>
    <dbReference type="NCBI Taxonomy" id="7936"/>
    <lineage>
        <taxon>Eukaryota</taxon>
        <taxon>Metazoa</taxon>
        <taxon>Chordata</taxon>
        <taxon>Craniata</taxon>
        <taxon>Vertebrata</taxon>
        <taxon>Euteleostomi</taxon>
        <taxon>Actinopterygii</taxon>
        <taxon>Neopterygii</taxon>
        <taxon>Teleostei</taxon>
        <taxon>Anguilliformes</taxon>
        <taxon>Anguillidae</taxon>
        <taxon>Anguilla</taxon>
    </lineage>
</organism>
<accession>A0A0E9WTT9</accession>
<dbReference type="EMBL" id="GBXM01014805">
    <property type="protein sequence ID" value="JAH93772.1"/>
    <property type="molecule type" value="Transcribed_RNA"/>
</dbReference>
<reference evidence="2" key="2">
    <citation type="journal article" date="2015" name="Fish Shellfish Immunol.">
        <title>Early steps in the European eel (Anguilla anguilla)-Vibrio vulnificus interaction in the gills: Role of the RtxA13 toxin.</title>
        <authorList>
            <person name="Callol A."/>
            <person name="Pajuelo D."/>
            <person name="Ebbesson L."/>
            <person name="Teles M."/>
            <person name="MacKenzie S."/>
            <person name="Amaro C."/>
        </authorList>
    </citation>
    <scope>NUCLEOTIDE SEQUENCE</scope>
</reference>
<proteinExistence type="predicted"/>
<name>A0A0E9WTT9_ANGAN</name>
<feature type="region of interest" description="Disordered" evidence="1">
    <location>
        <begin position="83"/>
        <end position="111"/>
    </location>
</feature>
<feature type="compositionally biased region" description="Polar residues" evidence="1">
    <location>
        <begin position="94"/>
        <end position="111"/>
    </location>
</feature>
<protein>
    <submittedName>
        <fullName evidence="2">Uncharacterized protein</fullName>
    </submittedName>
</protein>
<reference evidence="2" key="1">
    <citation type="submission" date="2014-11" db="EMBL/GenBank/DDBJ databases">
        <authorList>
            <person name="Amaro Gonzalez C."/>
        </authorList>
    </citation>
    <scope>NUCLEOTIDE SEQUENCE</scope>
</reference>
<evidence type="ECO:0000256" key="1">
    <source>
        <dbReference type="SAM" id="MobiDB-lite"/>
    </source>
</evidence>
<evidence type="ECO:0000313" key="2">
    <source>
        <dbReference type="EMBL" id="JAH93772.1"/>
    </source>
</evidence>